<dbReference type="HOGENOM" id="CLU_1446321_0_0_9"/>
<dbReference type="STRING" id="1116391.PM3016_1573"/>
<feature type="region of interest" description="Disordered" evidence="1">
    <location>
        <begin position="1"/>
        <end position="35"/>
    </location>
</feature>
<keyword evidence="3" id="KW-1185">Reference proteome</keyword>
<proteinExistence type="predicted"/>
<name>H6N9W8_9BACL</name>
<dbReference type="Proteomes" id="UP000007523">
    <property type="component" value="Chromosome"/>
</dbReference>
<evidence type="ECO:0000313" key="3">
    <source>
        <dbReference type="Proteomes" id="UP000007523"/>
    </source>
</evidence>
<reference evidence="2 3" key="1">
    <citation type="journal article" date="2012" name="J. Bacteriol.">
        <title>Complete Genome Sequence of Paenibacillus mucilaginosus 3016, a Bacterium Functional as Microbial Fertilizer.</title>
        <authorList>
            <person name="Ma M."/>
            <person name="Wang Z."/>
            <person name="Li L."/>
            <person name="Jiang X."/>
            <person name="Guan D."/>
            <person name="Cao F."/>
            <person name="Chen H."/>
            <person name="Wang X."/>
            <person name="Shen D."/>
            <person name="Du B."/>
            <person name="Li J."/>
        </authorList>
    </citation>
    <scope>NUCLEOTIDE SEQUENCE [LARGE SCALE GENOMIC DNA]</scope>
    <source>
        <strain evidence="2 3">3016</strain>
    </source>
</reference>
<evidence type="ECO:0000256" key="1">
    <source>
        <dbReference type="SAM" id="MobiDB-lite"/>
    </source>
</evidence>
<dbReference type="EMBL" id="CP003235">
    <property type="protein sequence ID" value="AFC28496.1"/>
    <property type="molecule type" value="Genomic_DNA"/>
</dbReference>
<dbReference type="KEGG" id="pmq:PM3016_1573"/>
<feature type="compositionally biased region" description="Polar residues" evidence="1">
    <location>
        <begin position="23"/>
        <end position="33"/>
    </location>
</feature>
<protein>
    <submittedName>
        <fullName evidence="2">Uncharacterized protein</fullName>
    </submittedName>
</protein>
<organism evidence="2 3">
    <name type="scientific">Paenibacillus mucilaginosus 3016</name>
    <dbReference type="NCBI Taxonomy" id="1116391"/>
    <lineage>
        <taxon>Bacteria</taxon>
        <taxon>Bacillati</taxon>
        <taxon>Bacillota</taxon>
        <taxon>Bacilli</taxon>
        <taxon>Bacillales</taxon>
        <taxon>Paenibacillaceae</taxon>
        <taxon>Paenibacillus</taxon>
    </lineage>
</organism>
<evidence type="ECO:0000313" key="2">
    <source>
        <dbReference type="EMBL" id="AFC28496.1"/>
    </source>
</evidence>
<gene>
    <name evidence="2" type="ORF">PM3016_1573</name>
</gene>
<dbReference type="AlphaFoldDB" id="H6N9W8"/>
<sequence length="187" mass="20413">MSQRGVIRQRDRNSGTLIRYSQPKRTVQRNSGTVMPYSITPGSLSRPFRPITHLSSAILREMTGNTAIAHLSSAIAAAGSEATGESSLSPGYRHLVCLQPRGTVRFRHAFALGGSPMLVAPAPDRHSALPPAKLHIPHRRAEASLNAEDTMSPAPPVQSKLYRINSFAFLAKLLVFRQLTFRPHASL</sequence>
<accession>H6N9W8</accession>